<protein>
    <submittedName>
        <fullName evidence="2">DUF3299 domain-containing protein</fullName>
    </submittedName>
</protein>
<gene>
    <name evidence="2" type="ORF">SNR37_001570</name>
</gene>
<dbReference type="Pfam" id="PF11736">
    <property type="entry name" value="DUF3299"/>
    <property type="match status" value="1"/>
</dbReference>
<reference evidence="3" key="1">
    <citation type="submission" date="2023-07" db="EMBL/GenBank/DDBJ databases">
        <title>Draft genome sequence of Agarivorans aestuarii strain ZMCS4, a CAZymes producing bacteria isolated from the marine brown algae Clodostephus spongiosus.</title>
        <authorList>
            <person name="Lorente B."/>
            <person name="Cabral C."/>
            <person name="Frias J."/>
            <person name="Faria J."/>
            <person name="Toubarro D."/>
        </authorList>
    </citation>
    <scope>NUCLEOTIDE SEQUENCE [LARGE SCALE GENOMIC DNA]</scope>
    <source>
        <strain evidence="3">ZMCS4</strain>
    </source>
</reference>
<organism evidence="2 3">
    <name type="scientific">Agarivorans aestuarii</name>
    <dbReference type="NCBI Taxonomy" id="1563703"/>
    <lineage>
        <taxon>Bacteria</taxon>
        <taxon>Pseudomonadati</taxon>
        <taxon>Pseudomonadota</taxon>
        <taxon>Gammaproteobacteria</taxon>
        <taxon>Alteromonadales</taxon>
        <taxon>Alteromonadaceae</taxon>
        <taxon>Agarivorans</taxon>
    </lineage>
</organism>
<proteinExistence type="predicted"/>
<dbReference type="InterPro" id="IPR021727">
    <property type="entry name" value="DUF3299"/>
</dbReference>
<name>A0ABU7GAA4_9ALTE</name>
<comment type="caution">
    <text evidence="2">The sequence shown here is derived from an EMBL/GenBank/DDBJ whole genome shotgun (WGS) entry which is preliminary data.</text>
</comment>
<feature type="chain" id="PRO_5046001790" evidence="1">
    <location>
        <begin position="20"/>
        <end position="158"/>
    </location>
</feature>
<dbReference type="Gene3D" id="2.40.50.870">
    <property type="entry name" value="Protein of unknown function (DUF3299)"/>
    <property type="match status" value="1"/>
</dbReference>
<evidence type="ECO:0000256" key="1">
    <source>
        <dbReference type="SAM" id="SignalP"/>
    </source>
</evidence>
<dbReference type="Proteomes" id="UP001310248">
    <property type="component" value="Unassembled WGS sequence"/>
</dbReference>
<reference evidence="2 3" key="2">
    <citation type="submission" date="2023-12" db="EMBL/GenBank/DDBJ databases">
        <authorList>
            <consortium name="Cladostephus spongiosus"/>
            <person name="Lorente B."/>
            <person name="Cabral C."/>
            <person name="Frias J."/>
            <person name="Faria J."/>
            <person name="Toubarro D."/>
        </authorList>
    </citation>
    <scope>NUCLEOTIDE SEQUENCE [LARGE SCALE GENOMIC DNA]</scope>
    <source>
        <strain evidence="2 3">ZMCS4</strain>
    </source>
</reference>
<feature type="signal peptide" evidence="1">
    <location>
        <begin position="1"/>
        <end position="19"/>
    </location>
</feature>
<accession>A0ABU7GAA4</accession>
<evidence type="ECO:0000313" key="2">
    <source>
        <dbReference type="EMBL" id="MEE1676238.1"/>
    </source>
</evidence>
<dbReference type="EMBL" id="JAYDYW010000019">
    <property type="protein sequence ID" value="MEE1676238.1"/>
    <property type="molecule type" value="Genomic_DNA"/>
</dbReference>
<sequence length="158" mass="17340">MLRILYLSLVILLSPSALAAANPWQTLIPELERGQKPAPINHSIQLEERAPQIKSGGFVHALDGQAMRMPGFIVPLESDGNKITEFFLVPFFGACLHLPPPPPNQIIHVKHPQGIDMIEPWEVVWLSGEMQVKATDIEGLASAGYAMTLSKAPEKYAP</sequence>
<evidence type="ECO:0000313" key="3">
    <source>
        <dbReference type="Proteomes" id="UP001310248"/>
    </source>
</evidence>
<keyword evidence="3" id="KW-1185">Reference proteome</keyword>
<dbReference type="RefSeq" id="WP_329776936.1">
    <property type="nucleotide sequence ID" value="NZ_JAYDYW010000019.1"/>
</dbReference>
<keyword evidence="1" id="KW-0732">Signal</keyword>